<dbReference type="STRING" id="1449976.KALB_5321"/>
<dbReference type="Proteomes" id="UP000019225">
    <property type="component" value="Chromosome"/>
</dbReference>
<dbReference type="KEGG" id="kal:KALB_5321"/>
<evidence type="ECO:0000313" key="2">
    <source>
        <dbReference type="EMBL" id="AHH98683.1"/>
    </source>
</evidence>
<feature type="region of interest" description="Disordered" evidence="1">
    <location>
        <begin position="26"/>
        <end position="50"/>
    </location>
</feature>
<organism evidence="2 3">
    <name type="scientific">Kutzneria albida DSM 43870</name>
    <dbReference type="NCBI Taxonomy" id="1449976"/>
    <lineage>
        <taxon>Bacteria</taxon>
        <taxon>Bacillati</taxon>
        <taxon>Actinomycetota</taxon>
        <taxon>Actinomycetes</taxon>
        <taxon>Pseudonocardiales</taxon>
        <taxon>Pseudonocardiaceae</taxon>
        <taxon>Kutzneria</taxon>
    </lineage>
</organism>
<sequence>MGNDDGLVLAVNTLSQVRGRMDAVHSDSTIVGGGDGHQDQGGDGLNIPEA</sequence>
<dbReference type="HOGENOM" id="CLU_3118933_0_0_11"/>
<feature type="compositionally biased region" description="Gly residues" evidence="1">
    <location>
        <begin position="31"/>
        <end position="44"/>
    </location>
</feature>
<evidence type="ECO:0000313" key="3">
    <source>
        <dbReference type="Proteomes" id="UP000019225"/>
    </source>
</evidence>
<dbReference type="RefSeq" id="WP_169743536.1">
    <property type="nucleotide sequence ID" value="NZ_CP007155.1"/>
</dbReference>
<name>W5WC06_9PSEU</name>
<evidence type="ECO:0000256" key="1">
    <source>
        <dbReference type="SAM" id="MobiDB-lite"/>
    </source>
</evidence>
<dbReference type="EMBL" id="CP007155">
    <property type="protein sequence ID" value="AHH98683.1"/>
    <property type="molecule type" value="Genomic_DNA"/>
</dbReference>
<protein>
    <submittedName>
        <fullName evidence="2">Uncharacterized protein</fullName>
    </submittedName>
</protein>
<reference evidence="2 3" key="1">
    <citation type="journal article" date="2014" name="BMC Genomics">
        <title>Complete genome sequence of producer of the glycopeptide antibiotic Aculeximycin Kutzneria albida DSM 43870T, a representative of minor genus of Pseudonocardiaceae.</title>
        <authorList>
            <person name="Rebets Y."/>
            <person name="Tokovenko B."/>
            <person name="Lushchyk I."/>
            <person name="Ruckert C."/>
            <person name="Zaburannyi N."/>
            <person name="Bechthold A."/>
            <person name="Kalinowski J."/>
            <person name="Luzhetskyy A."/>
        </authorList>
    </citation>
    <scope>NUCLEOTIDE SEQUENCE [LARGE SCALE GENOMIC DNA]</scope>
    <source>
        <strain evidence="2">DSM 43870</strain>
    </source>
</reference>
<accession>W5WC06</accession>
<dbReference type="AlphaFoldDB" id="W5WC06"/>
<keyword evidence="3" id="KW-1185">Reference proteome</keyword>
<proteinExistence type="predicted"/>
<gene>
    <name evidence="2" type="ORF">KALB_5321</name>
</gene>